<proteinExistence type="inferred from homology"/>
<dbReference type="Pfam" id="PF07720">
    <property type="entry name" value="TPR_3"/>
    <property type="match status" value="2"/>
</dbReference>
<dbReference type="PRINTS" id="PR01595">
    <property type="entry name" value="SYCDCHAPRONE"/>
</dbReference>
<dbReference type="InterPro" id="IPR011990">
    <property type="entry name" value="TPR-like_helical_dom_sf"/>
</dbReference>
<evidence type="ECO:0000313" key="2">
    <source>
        <dbReference type="EMBL" id="RDB31804.1"/>
    </source>
</evidence>
<dbReference type="InterPro" id="IPR011716">
    <property type="entry name" value="TPR-3"/>
</dbReference>
<protein>
    <submittedName>
        <fullName evidence="2">Low Calcium Response Protein H</fullName>
    </submittedName>
</protein>
<comment type="similarity">
    <text evidence="1">Belongs to the LcrH/SycD chaperone family.</text>
</comment>
<sequence length="210" mass="24619">MLENILSYLHPSESSAEQLRLLFRLFAEQDFSTQKDEQPPLPQDEIYEEFSQKLAQAIGLVYEKGVLFKDALGLSEENMEAFYAWGFQLFEKKQFSEAFQLFNILVILDPIQWKYRYALATTLHRQKNYKDAVKAYLMSVMLEPARYIPLPHYHAADCYIQMQDFCSAIVMLDLCMKHCDPDSSEHQIILERAEVLKKALEEKWSYPIKG</sequence>
<reference evidence="2 3" key="1">
    <citation type="submission" date="2018-07" db="EMBL/GenBank/DDBJ databases">
        <title>Comparative genomics of the Candidatus Parilichlamydiaceae reveals evidence of convergent evolution and genome reduction in the phylum Chlamydiae.</title>
        <authorList>
            <person name="Taylor-Brown A."/>
            <person name="Polkinghorne A."/>
        </authorList>
    </citation>
    <scope>NUCLEOTIDE SEQUENCE [LARGE SCALE GENOMIC DNA]</scope>
    <source>
        <strain evidence="2 3">Hat2</strain>
    </source>
</reference>
<gene>
    <name evidence="2" type="ORF">HAT2_00087</name>
</gene>
<accession>A0A369KJ69</accession>
<dbReference type="Proteomes" id="UP000253816">
    <property type="component" value="Unassembled WGS sequence"/>
</dbReference>
<dbReference type="Gene3D" id="1.25.40.10">
    <property type="entry name" value="Tetratricopeptide repeat domain"/>
    <property type="match status" value="1"/>
</dbReference>
<keyword evidence="3" id="KW-1185">Reference proteome</keyword>
<dbReference type="NCBIfam" id="TIGR02552">
    <property type="entry name" value="LcrH_SycD"/>
    <property type="match status" value="1"/>
</dbReference>
<evidence type="ECO:0000313" key="3">
    <source>
        <dbReference type="Proteomes" id="UP000253816"/>
    </source>
</evidence>
<organism evidence="2 3">
    <name type="scientific">Candidatus Similichlamydia laticola</name>
    <dbReference type="NCBI Taxonomy" id="2170265"/>
    <lineage>
        <taxon>Bacteria</taxon>
        <taxon>Pseudomonadati</taxon>
        <taxon>Chlamydiota</taxon>
        <taxon>Chlamydiia</taxon>
        <taxon>Parachlamydiales</taxon>
        <taxon>Candidatus Parilichlamydiaceae</taxon>
        <taxon>Candidatus Similichlamydia</taxon>
    </lineage>
</organism>
<dbReference type="InterPro" id="IPR005415">
    <property type="entry name" value="T3SS_Ca_resp_chp_LcrH/SycD"/>
</dbReference>
<evidence type="ECO:0000256" key="1">
    <source>
        <dbReference type="ARBA" id="ARBA00010244"/>
    </source>
</evidence>
<comment type="caution">
    <text evidence="2">The sequence shown here is derived from an EMBL/GenBank/DDBJ whole genome shotgun (WGS) entry which is preliminary data.</text>
</comment>
<dbReference type="SUPFAM" id="SSF48452">
    <property type="entry name" value="TPR-like"/>
    <property type="match status" value="1"/>
</dbReference>
<name>A0A369KJ69_9BACT</name>
<dbReference type="AlphaFoldDB" id="A0A369KJ69"/>
<dbReference type="EMBL" id="QQBG01000007">
    <property type="protein sequence ID" value="RDB31804.1"/>
    <property type="molecule type" value="Genomic_DNA"/>
</dbReference>
<dbReference type="RefSeq" id="WP_181860262.1">
    <property type="nucleotide sequence ID" value="NZ_QQBG01000007.1"/>
</dbReference>